<keyword evidence="2" id="KW-0964">Secreted</keyword>
<dbReference type="Gramene" id="Zm00001eb199060_T001">
    <property type="protein sequence ID" value="Zm00001eb199060_P001"/>
    <property type="gene ID" value="Zm00001eb199060"/>
</dbReference>
<dbReference type="InterPro" id="IPR044993">
    <property type="entry name" value="BXL"/>
</dbReference>
<dbReference type="InterPro" id="IPR001764">
    <property type="entry name" value="Glyco_hydro_3_N"/>
</dbReference>
<dbReference type="InterPro" id="IPR017853">
    <property type="entry name" value="GH"/>
</dbReference>
<dbReference type="InterPro" id="IPR002772">
    <property type="entry name" value="Glyco_hydro_3_C"/>
</dbReference>
<dbReference type="SUPFAM" id="SSF52279">
    <property type="entry name" value="Beta-D-glucan exohydrolase, C-terminal domain"/>
    <property type="match status" value="1"/>
</dbReference>
<keyword evidence="7" id="KW-0812">Transmembrane</keyword>
<dbReference type="SUPFAM" id="SSF51445">
    <property type="entry name" value="(Trans)glycosidases"/>
    <property type="match status" value="1"/>
</dbReference>
<dbReference type="EnsemblPlants" id="Zm00001eb199060_T001">
    <property type="protein sequence ID" value="Zm00001eb199060_P001"/>
    <property type="gene ID" value="Zm00001eb199060"/>
</dbReference>
<evidence type="ECO:0000256" key="5">
    <source>
        <dbReference type="ARBA" id="ARBA00023180"/>
    </source>
</evidence>
<dbReference type="GO" id="GO:0045493">
    <property type="term" value="P:xylan catabolic process"/>
    <property type="evidence" value="ECO:0000318"/>
    <property type="project" value="GO_Central"/>
</dbReference>
<comment type="subcellular location">
    <subcellularLocation>
        <location evidence="1">Secreted</location>
    </subcellularLocation>
</comment>
<dbReference type="PANTHER" id="PTHR42721">
    <property type="entry name" value="SUGAR HYDROLASE-RELATED"/>
    <property type="match status" value="1"/>
</dbReference>
<dbReference type="InterPro" id="IPR036881">
    <property type="entry name" value="Glyco_hydro_3_C_sf"/>
</dbReference>
<dbReference type="InterPro" id="IPR036962">
    <property type="entry name" value="Glyco_hydro_3_N_sf"/>
</dbReference>
<dbReference type="InParanoid" id="A0A804P026"/>
<dbReference type="FunFam" id="3.20.20.300:FF:000004">
    <property type="entry name" value="probable beta-D-xylosidase 7"/>
    <property type="match status" value="1"/>
</dbReference>
<reference evidence="9" key="2">
    <citation type="submission" date="2019-07" db="EMBL/GenBank/DDBJ databases">
        <authorList>
            <person name="Seetharam A."/>
            <person name="Woodhouse M."/>
            <person name="Cannon E."/>
        </authorList>
    </citation>
    <scope>NUCLEOTIDE SEQUENCE [LARGE SCALE GENOMIC DNA]</scope>
    <source>
        <strain evidence="9">cv. B73</strain>
    </source>
</reference>
<keyword evidence="3" id="KW-0732">Signal</keyword>
<reference evidence="9" key="3">
    <citation type="submission" date="2021-05" db="UniProtKB">
        <authorList>
            <consortium name="EnsemblPlants"/>
        </authorList>
    </citation>
    <scope>IDENTIFICATION</scope>
    <source>
        <strain evidence="9">cv. B73</strain>
    </source>
</reference>
<dbReference type="InterPro" id="IPR013783">
    <property type="entry name" value="Ig-like_fold"/>
</dbReference>
<dbReference type="GO" id="GO:0031222">
    <property type="term" value="P:arabinan catabolic process"/>
    <property type="evidence" value="ECO:0000318"/>
    <property type="project" value="GO_Central"/>
</dbReference>
<evidence type="ECO:0000259" key="8">
    <source>
        <dbReference type="SMART" id="SM01217"/>
    </source>
</evidence>
<name>A0A804P026_MAIZE</name>
<proteinExistence type="evidence at protein level"/>
<evidence type="ECO:0000256" key="7">
    <source>
        <dbReference type="SAM" id="Phobius"/>
    </source>
</evidence>
<dbReference type="SMART" id="SM01217">
    <property type="entry name" value="Fn3_like"/>
    <property type="match status" value="1"/>
</dbReference>
<evidence type="ECO:0000256" key="2">
    <source>
        <dbReference type="ARBA" id="ARBA00022525"/>
    </source>
</evidence>
<feature type="domain" description="Fibronectin type III-like" evidence="8">
    <location>
        <begin position="753"/>
        <end position="823"/>
    </location>
</feature>
<dbReference type="AlphaFoldDB" id="A0A804P026"/>
<dbReference type="Pfam" id="PF00933">
    <property type="entry name" value="Glyco_hydro_3"/>
    <property type="match status" value="1"/>
</dbReference>
<dbReference type="GO" id="GO:0005576">
    <property type="term" value="C:extracellular region"/>
    <property type="evidence" value="ECO:0007669"/>
    <property type="project" value="UniProtKB-SubCell"/>
</dbReference>
<evidence type="ECO:0000313" key="10">
    <source>
        <dbReference type="Proteomes" id="UP000007305"/>
    </source>
</evidence>
<dbReference type="InterPro" id="IPR026891">
    <property type="entry name" value="Fn3-like"/>
</dbReference>
<keyword evidence="11" id="KW-1267">Proteomics identification</keyword>
<dbReference type="Gene3D" id="2.60.40.10">
    <property type="entry name" value="Immunoglobulins"/>
    <property type="match status" value="1"/>
</dbReference>
<dbReference type="Pfam" id="PF01915">
    <property type="entry name" value="Glyco_hydro_3_C"/>
    <property type="match status" value="1"/>
</dbReference>
<dbReference type="GO" id="GO:0009044">
    <property type="term" value="F:xylan 1,4-beta-xylosidase activity"/>
    <property type="evidence" value="ECO:0000318"/>
    <property type="project" value="GO_Central"/>
</dbReference>
<keyword evidence="5" id="KW-0325">Glycoprotein</keyword>
<accession>A0A804P026</accession>
<organism evidence="9 10">
    <name type="scientific">Zea mays</name>
    <name type="common">Maize</name>
    <dbReference type="NCBI Taxonomy" id="4577"/>
    <lineage>
        <taxon>Eukaryota</taxon>
        <taxon>Viridiplantae</taxon>
        <taxon>Streptophyta</taxon>
        <taxon>Embryophyta</taxon>
        <taxon>Tracheophyta</taxon>
        <taxon>Spermatophyta</taxon>
        <taxon>Magnoliopsida</taxon>
        <taxon>Liliopsida</taxon>
        <taxon>Poales</taxon>
        <taxon>Poaceae</taxon>
        <taxon>PACMAD clade</taxon>
        <taxon>Panicoideae</taxon>
        <taxon>Andropogonodae</taxon>
        <taxon>Andropogoneae</taxon>
        <taxon>Tripsacinae</taxon>
        <taxon>Zea</taxon>
    </lineage>
</organism>
<dbReference type="Gene3D" id="3.20.20.300">
    <property type="entry name" value="Glycoside hydrolase, family 3, N-terminal domain"/>
    <property type="match status" value="1"/>
</dbReference>
<dbReference type="PANTHER" id="PTHR42721:SF17">
    <property type="entry name" value="FIBRONECTIN TYPE III-LIKE DOMAIN-CONTAINING PROTEIN"/>
    <property type="match status" value="1"/>
</dbReference>
<dbReference type="Gene3D" id="3.40.50.1700">
    <property type="entry name" value="Glycoside hydrolase family 3 C-terminal domain"/>
    <property type="match status" value="1"/>
</dbReference>
<dbReference type="GO" id="GO:0046556">
    <property type="term" value="F:alpha-L-arabinofuranosidase activity"/>
    <property type="evidence" value="ECO:0000318"/>
    <property type="project" value="GO_Central"/>
</dbReference>
<evidence type="ECO:0000313" key="9">
    <source>
        <dbReference type="EnsemblPlants" id="Zm00001eb199060_P001"/>
    </source>
</evidence>
<protein>
    <recommendedName>
        <fullName evidence="8">Fibronectin type III-like domain-containing protein</fullName>
    </recommendedName>
</protein>
<evidence type="ECO:0000256" key="1">
    <source>
        <dbReference type="ARBA" id="ARBA00004613"/>
    </source>
</evidence>
<keyword evidence="10" id="KW-1185">Reference proteome</keyword>
<keyword evidence="7" id="KW-0472">Membrane</keyword>
<keyword evidence="4" id="KW-0378">Hydrolase</keyword>
<reference evidence="10" key="1">
    <citation type="journal article" date="2009" name="Science">
        <title>The B73 maize genome: complexity, diversity, and dynamics.</title>
        <authorList>
            <person name="Schnable P.S."/>
            <person name="Ware D."/>
            <person name="Fulton R.S."/>
            <person name="Stein J.C."/>
            <person name="Wei F."/>
            <person name="Pasternak S."/>
            <person name="Liang C."/>
            <person name="Zhang J."/>
            <person name="Fulton L."/>
            <person name="Graves T.A."/>
            <person name="Minx P."/>
            <person name="Reily A.D."/>
            <person name="Courtney L."/>
            <person name="Kruchowski S.S."/>
            <person name="Tomlinson C."/>
            <person name="Strong C."/>
            <person name="Delehaunty K."/>
            <person name="Fronick C."/>
            <person name="Courtney B."/>
            <person name="Rock S.M."/>
            <person name="Belter E."/>
            <person name="Du F."/>
            <person name="Kim K."/>
            <person name="Abbott R.M."/>
            <person name="Cotton M."/>
            <person name="Levy A."/>
            <person name="Marchetto P."/>
            <person name="Ochoa K."/>
            <person name="Jackson S.M."/>
            <person name="Gillam B."/>
            <person name="Chen W."/>
            <person name="Yan L."/>
            <person name="Higginbotham J."/>
            <person name="Cardenas M."/>
            <person name="Waligorski J."/>
            <person name="Applebaum E."/>
            <person name="Phelps L."/>
            <person name="Falcone J."/>
            <person name="Kanchi K."/>
            <person name="Thane T."/>
            <person name="Scimone A."/>
            <person name="Thane N."/>
            <person name="Henke J."/>
            <person name="Wang T."/>
            <person name="Ruppert J."/>
            <person name="Shah N."/>
            <person name="Rotter K."/>
            <person name="Hodges J."/>
            <person name="Ingenthron E."/>
            <person name="Cordes M."/>
            <person name="Kohlberg S."/>
            <person name="Sgro J."/>
            <person name="Delgado B."/>
            <person name="Mead K."/>
            <person name="Chinwalla A."/>
            <person name="Leonard S."/>
            <person name="Crouse K."/>
            <person name="Collura K."/>
            <person name="Kudrna D."/>
            <person name="Currie J."/>
            <person name="He R."/>
            <person name="Angelova A."/>
            <person name="Rajasekar S."/>
            <person name="Mueller T."/>
            <person name="Lomeli R."/>
            <person name="Scara G."/>
            <person name="Ko A."/>
            <person name="Delaney K."/>
            <person name="Wissotski M."/>
            <person name="Lopez G."/>
            <person name="Campos D."/>
            <person name="Braidotti M."/>
            <person name="Ashley E."/>
            <person name="Golser W."/>
            <person name="Kim H."/>
            <person name="Lee S."/>
            <person name="Lin J."/>
            <person name="Dujmic Z."/>
            <person name="Kim W."/>
            <person name="Talag J."/>
            <person name="Zuccolo A."/>
            <person name="Fan C."/>
            <person name="Sebastian A."/>
            <person name="Kramer M."/>
            <person name="Spiegel L."/>
            <person name="Nascimento L."/>
            <person name="Zutavern T."/>
            <person name="Miller B."/>
            <person name="Ambroise C."/>
            <person name="Muller S."/>
            <person name="Spooner W."/>
            <person name="Narechania A."/>
            <person name="Ren L."/>
            <person name="Wei S."/>
            <person name="Kumari S."/>
            <person name="Faga B."/>
            <person name="Levy M.J."/>
            <person name="McMahan L."/>
            <person name="Van Buren P."/>
            <person name="Vaughn M.W."/>
            <person name="Ying K."/>
            <person name="Yeh C.-T."/>
            <person name="Emrich S.J."/>
            <person name="Jia Y."/>
            <person name="Kalyanaraman A."/>
            <person name="Hsia A.-P."/>
            <person name="Barbazuk W.B."/>
            <person name="Baucom R.S."/>
            <person name="Brutnell T.P."/>
            <person name="Carpita N.C."/>
            <person name="Chaparro C."/>
            <person name="Chia J.-M."/>
            <person name="Deragon J.-M."/>
            <person name="Estill J.C."/>
            <person name="Fu Y."/>
            <person name="Jeddeloh J.A."/>
            <person name="Han Y."/>
            <person name="Lee H."/>
            <person name="Li P."/>
            <person name="Lisch D.R."/>
            <person name="Liu S."/>
            <person name="Liu Z."/>
            <person name="Nagel D.H."/>
            <person name="McCann M.C."/>
            <person name="SanMiguel P."/>
            <person name="Myers A.M."/>
            <person name="Nettleton D."/>
            <person name="Nguyen J."/>
            <person name="Penning B.W."/>
            <person name="Ponnala L."/>
            <person name="Schneider K.L."/>
            <person name="Schwartz D.C."/>
            <person name="Sharma A."/>
            <person name="Soderlund C."/>
            <person name="Springer N.M."/>
            <person name="Sun Q."/>
            <person name="Wang H."/>
            <person name="Waterman M."/>
            <person name="Westerman R."/>
            <person name="Wolfgruber T.K."/>
            <person name="Yang L."/>
            <person name="Yu Y."/>
            <person name="Zhang L."/>
            <person name="Zhou S."/>
            <person name="Zhu Q."/>
            <person name="Bennetzen J.L."/>
            <person name="Dawe R.K."/>
            <person name="Jiang J."/>
            <person name="Jiang N."/>
            <person name="Presting G.G."/>
            <person name="Wessler S.R."/>
            <person name="Aluru S."/>
            <person name="Martienssen R.A."/>
            <person name="Clifton S.W."/>
            <person name="McCombie W.R."/>
            <person name="Wing R.A."/>
            <person name="Wilson R.K."/>
        </authorList>
    </citation>
    <scope>NUCLEOTIDE SEQUENCE [LARGE SCALE GENOMIC DNA]</scope>
    <source>
        <strain evidence="10">cv. B73</strain>
    </source>
</reference>
<gene>
    <name evidence="9" type="primary">LOC103654454</name>
</gene>
<evidence type="ECO:0000256" key="3">
    <source>
        <dbReference type="ARBA" id="ARBA00022729"/>
    </source>
</evidence>
<dbReference type="FunFam" id="2.60.40.10:FF:001112">
    <property type="entry name" value="probable beta-D-xylosidase 7"/>
    <property type="match status" value="1"/>
</dbReference>
<evidence type="ECO:0000256" key="4">
    <source>
        <dbReference type="ARBA" id="ARBA00022801"/>
    </source>
</evidence>
<evidence type="ECO:0007829" key="11">
    <source>
        <dbReference type="PeptideAtlas" id="A0A804P026"/>
    </source>
</evidence>
<dbReference type="Proteomes" id="UP000007305">
    <property type="component" value="Chromosome 4"/>
</dbReference>
<evidence type="ECO:0000256" key="6">
    <source>
        <dbReference type="ARBA" id="ARBA00023295"/>
    </source>
</evidence>
<feature type="transmembrane region" description="Helical" evidence="7">
    <location>
        <begin position="53"/>
        <end position="77"/>
    </location>
</feature>
<dbReference type="FunFam" id="3.40.50.1700:FF:000001">
    <property type="entry name" value="probable beta-D-xylosidase 2"/>
    <property type="match status" value="1"/>
</dbReference>
<dbReference type="Pfam" id="PF14310">
    <property type="entry name" value="Fn3-like"/>
    <property type="match status" value="1"/>
</dbReference>
<keyword evidence="7" id="KW-1133">Transmembrane helix</keyword>
<sequence length="830" mass="89219">MVYLTSTQSRHPLHPWPLTHVGHGSCCMHLLNHLTNTASLCFISPHTTTGANAVMAALLAILMHLLVPALLLMRVVAVVAAGAPPFSCGGGPSLGLPFCNTKLPAAQRAADLVSRMTPAEKASQLGDVANGVPRLGVPSYKWWNEALHGVAISGKGIHMDRGAVRSATSFPQVLLTAASFNDNLWFRIGQATGKEARAFYNIGQAEGLTMWSPNVNIFRDPRWGRGQETPGEDPAVASRYAAAFVRGLQGSSSNTKSVPPVLLTSACCKHATAYDLEDWKGVTRYSFRATVTVQDLADTFNPPFRSCVVDGKASCVMCAYTSVNGVPSCANADLLTKTFRGSWGLDGRYVAADCDAVSIMRNSQFYRPTAEDTVATTLKAGLDIDCGPYVQQHAMAAIQKGKLTQQDVDKAVKNLFTTRMRLGHFDGDPKAHVYGNLGAAHICTQEHKNLALEAALDGIVLLKNSAGVLPLKRGSVASAAVIGHNANDVLALLGNYWGPPCAPTTPLQGIQGYVKNVRFLAGCHKAACNVAATPQAAALASTSDSVILFMGLSQEQESEGKDRTTLLLPGNQQSLITAVANAAKRPVILVLLTGGPVDITFAQANPKIGAILWAGYPGQAGGLAIAKVLFGEKNPSGRLPVTWYPEEFTKVPMTDMRMRSAGSYPGRSYRFYKGKTIYKFGYGLSYSKFSHRVVTARNNPAHNTTLLLAAGHAATTEDNLSYHVDHIGDELCRQLKFLAVVKVQNHGPMDGKHTALMFLRWPNATDGRPARQLVGFQSQHIKAGEKAHLRFEVSPCEDFSRVRDDGRKVIDKGSHFLKVGKHELEISFGA</sequence>
<keyword evidence="6" id="KW-0326">Glycosidase</keyword>